<gene>
    <name evidence="2" type="ORF">CHL78_019215</name>
</gene>
<keyword evidence="3" id="KW-1185">Reference proteome</keyword>
<dbReference type="RefSeq" id="WP_094367173.1">
    <property type="nucleotide sequence ID" value="NZ_NOJY02000095.1"/>
</dbReference>
<name>A0A371IXN4_9FIRM</name>
<accession>A0A371IXN4</accession>
<organism evidence="2 3">
    <name type="scientific">Romboutsia weinsteinii</name>
    <dbReference type="NCBI Taxonomy" id="2020949"/>
    <lineage>
        <taxon>Bacteria</taxon>
        <taxon>Bacillati</taxon>
        <taxon>Bacillota</taxon>
        <taxon>Clostridia</taxon>
        <taxon>Peptostreptococcales</taxon>
        <taxon>Peptostreptococcaceae</taxon>
        <taxon>Romboutsia</taxon>
    </lineage>
</organism>
<evidence type="ECO:0000313" key="3">
    <source>
        <dbReference type="Proteomes" id="UP000215694"/>
    </source>
</evidence>
<reference evidence="2 3" key="1">
    <citation type="journal article" date="2017" name="Genome Announc.">
        <title>Draft Genome Sequence of Romboutsia weinsteinii sp. nov. Strain CCRI-19649(T) Isolated from Surface Water.</title>
        <authorList>
            <person name="Maheux A.F."/>
            <person name="Boudreau D.K."/>
            <person name="Berube E."/>
            <person name="Boissinot M."/>
            <person name="Cantin P."/>
            <person name="Raymond F."/>
            <person name="Corbeil J."/>
            <person name="Omar R.F."/>
            <person name="Bergeron M.G."/>
        </authorList>
    </citation>
    <scope>NUCLEOTIDE SEQUENCE [LARGE SCALE GENOMIC DNA]</scope>
    <source>
        <strain evidence="2 3">CCRI-19649</strain>
    </source>
</reference>
<keyword evidence="1" id="KW-1133">Transmembrane helix</keyword>
<keyword evidence="1" id="KW-0472">Membrane</keyword>
<protein>
    <submittedName>
        <fullName evidence="2">Uncharacterized protein</fullName>
    </submittedName>
</protein>
<dbReference type="Proteomes" id="UP000215694">
    <property type="component" value="Unassembled WGS sequence"/>
</dbReference>
<dbReference type="AlphaFoldDB" id="A0A371IXN4"/>
<keyword evidence="1" id="KW-0812">Transmembrane</keyword>
<dbReference type="EMBL" id="NOJY02000095">
    <property type="protein sequence ID" value="RDY25234.1"/>
    <property type="molecule type" value="Genomic_DNA"/>
</dbReference>
<feature type="transmembrane region" description="Helical" evidence="1">
    <location>
        <begin position="49"/>
        <end position="66"/>
    </location>
</feature>
<sequence>MSNEQSLSRFFGGFGTGLFGGGSFIVILIIGAILLLGEDLIEWLLCDDMALIWVILIILLLTNLDFDGGCCC</sequence>
<feature type="transmembrane region" description="Helical" evidence="1">
    <location>
        <begin position="12"/>
        <end position="37"/>
    </location>
</feature>
<comment type="caution">
    <text evidence="2">The sequence shown here is derived from an EMBL/GenBank/DDBJ whole genome shotgun (WGS) entry which is preliminary data.</text>
</comment>
<evidence type="ECO:0000313" key="2">
    <source>
        <dbReference type="EMBL" id="RDY25234.1"/>
    </source>
</evidence>
<evidence type="ECO:0000256" key="1">
    <source>
        <dbReference type="SAM" id="Phobius"/>
    </source>
</evidence>
<proteinExistence type="predicted"/>